<dbReference type="RefSeq" id="WP_085284148.1">
    <property type="nucleotide sequence ID" value="NZ_FOBI01000003.1"/>
</dbReference>
<keyword evidence="8" id="KW-1185">Reference proteome</keyword>
<dbReference type="PROSITE" id="PS00149">
    <property type="entry name" value="SULFATASE_2"/>
    <property type="match status" value="1"/>
</dbReference>
<comment type="similarity">
    <text evidence="1">Belongs to the sulfatase family.</text>
</comment>
<evidence type="ECO:0000313" key="7">
    <source>
        <dbReference type="EMBL" id="SEK88928.1"/>
    </source>
</evidence>
<feature type="signal peptide" evidence="5">
    <location>
        <begin position="1"/>
        <end position="20"/>
    </location>
</feature>
<evidence type="ECO:0000256" key="5">
    <source>
        <dbReference type="SAM" id="SignalP"/>
    </source>
</evidence>
<feature type="domain" description="Sulfatase N-terminal" evidence="6">
    <location>
        <begin position="32"/>
        <end position="440"/>
    </location>
</feature>
<dbReference type="Proteomes" id="UP000199297">
    <property type="component" value="Unassembled WGS sequence"/>
</dbReference>
<name>A0A1H7KQB7_9GAMM</name>
<dbReference type="GO" id="GO:0004065">
    <property type="term" value="F:arylsulfatase activity"/>
    <property type="evidence" value="ECO:0007669"/>
    <property type="project" value="TreeGrafter"/>
</dbReference>
<gene>
    <name evidence="7" type="ORF">SAMN05216262_103220</name>
</gene>
<dbReference type="Pfam" id="PF00884">
    <property type="entry name" value="Sulfatase"/>
    <property type="match status" value="1"/>
</dbReference>
<dbReference type="InterPro" id="IPR017850">
    <property type="entry name" value="Alkaline_phosphatase_core_sf"/>
</dbReference>
<dbReference type="PANTHER" id="PTHR42693">
    <property type="entry name" value="ARYLSULFATASE FAMILY MEMBER"/>
    <property type="match status" value="1"/>
</dbReference>
<dbReference type="InterPro" id="IPR050738">
    <property type="entry name" value="Sulfatase"/>
</dbReference>
<dbReference type="EMBL" id="FOBI01000003">
    <property type="protein sequence ID" value="SEK88928.1"/>
    <property type="molecule type" value="Genomic_DNA"/>
</dbReference>
<dbReference type="STRING" id="641665.GCA_002104455_02573"/>
<keyword evidence="3" id="KW-0378">Hydrolase</keyword>
<feature type="chain" id="PRO_5011743149" evidence="5">
    <location>
        <begin position="21"/>
        <end position="571"/>
    </location>
</feature>
<dbReference type="SUPFAM" id="SSF53649">
    <property type="entry name" value="Alkaline phosphatase-like"/>
    <property type="match status" value="1"/>
</dbReference>
<organism evidence="7 8">
    <name type="scientific">Colwellia chukchiensis</name>
    <dbReference type="NCBI Taxonomy" id="641665"/>
    <lineage>
        <taxon>Bacteria</taxon>
        <taxon>Pseudomonadati</taxon>
        <taxon>Pseudomonadota</taxon>
        <taxon>Gammaproteobacteria</taxon>
        <taxon>Alteromonadales</taxon>
        <taxon>Colwelliaceae</taxon>
        <taxon>Colwellia</taxon>
    </lineage>
</organism>
<dbReference type="AlphaFoldDB" id="A0A1H7KQB7"/>
<dbReference type="Gene3D" id="3.40.720.10">
    <property type="entry name" value="Alkaline Phosphatase, subunit A"/>
    <property type="match status" value="1"/>
</dbReference>
<keyword evidence="5" id="KW-0732">Signal</keyword>
<reference evidence="8" key="1">
    <citation type="submission" date="2016-10" db="EMBL/GenBank/DDBJ databases">
        <authorList>
            <person name="Varghese N."/>
            <person name="Submissions S."/>
        </authorList>
    </citation>
    <scope>NUCLEOTIDE SEQUENCE [LARGE SCALE GENOMIC DNA]</scope>
    <source>
        <strain evidence="8">CGMCC 1.9127</strain>
    </source>
</reference>
<keyword evidence="4" id="KW-0106">Calcium</keyword>
<evidence type="ECO:0000256" key="2">
    <source>
        <dbReference type="ARBA" id="ARBA00022723"/>
    </source>
</evidence>
<dbReference type="CDD" id="cd16025">
    <property type="entry name" value="PAS_like"/>
    <property type="match status" value="1"/>
</dbReference>
<dbReference type="OrthoDB" id="9803751at2"/>
<dbReference type="InterPro" id="IPR000917">
    <property type="entry name" value="Sulfatase_N"/>
</dbReference>
<evidence type="ECO:0000256" key="3">
    <source>
        <dbReference type="ARBA" id="ARBA00022801"/>
    </source>
</evidence>
<dbReference type="PANTHER" id="PTHR42693:SF33">
    <property type="entry name" value="ARYLSULFATASE"/>
    <property type="match status" value="1"/>
</dbReference>
<dbReference type="InterPro" id="IPR024607">
    <property type="entry name" value="Sulfatase_CS"/>
</dbReference>
<accession>A0A1H7KQB7</accession>
<sequence length="571" mass="63820">MIPIRLILAMLLVFISSACAKHNDTDSTTTQPNILLIVADDLGYSDLGSFGGEIDTPNLDKLATSGLQLTNFYAAPTCSPSRAMLLSGMDNHLVGLGTQKYYWSEEQKGRPGYEGFLNERFVTLATRLKDAGYRTYMAGKWHLGYDETTYPSARGFEESFALLEGGASHFDQRGVIPNASKANYRKNGKAVALPKDFFSSAFYTDRLIENIESNRKDGQPFFAYAAYTAPHWPLQAPEENIAKYKGKYDAGYEAIIAARLQRMKELDLIANVVEANPGAEVYPTWDELTATQKKHEARLMEIYAGMVDALDLHIGRLINYLEETGQLENTIIVFMSDNGAEGANPLDIEAGKNEPNATWIPNNFDNSDDNLGKAGSFVSTGPGWARVSSTPSRLYKGFTTEGGIKVPAFIYYPQMARSKQKSSEFVSVMDVAPTLMELAGLDPKSTRYQERTVLPMTGTSLLGYLQEQQTSVHGENFSAAWELFGRRAVRLGDWKMVWLNEPWGNGRWQLYNLAQDPAEKNDLYHLYPKIVHKLKQAWHDYVKRNDMVVVDKVDILYSNGTSHYKGAQVSK</sequence>
<dbReference type="Gene3D" id="3.30.1120.10">
    <property type="match status" value="1"/>
</dbReference>
<evidence type="ECO:0000313" key="8">
    <source>
        <dbReference type="Proteomes" id="UP000199297"/>
    </source>
</evidence>
<dbReference type="GO" id="GO:0046872">
    <property type="term" value="F:metal ion binding"/>
    <property type="evidence" value="ECO:0007669"/>
    <property type="project" value="UniProtKB-KW"/>
</dbReference>
<evidence type="ECO:0000256" key="1">
    <source>
        <dbReference type="ARBA" id="ARBA00008779"/>
    </source>
</evidence>
<protein>
    <submittedName>
        <fullName evidence="7">Arylsulfatase</fullName>
    </submittedName>
</protein>
<dbReference type="PROSITE" id="PS51257">
    <property type="entry name" value="PROKAR_LIPOPROTEIN"/>
    <property type="match status" value="1"/>
</dbReference>
<proteinExistence type="inferred from homology"/>
<keyword evidence="2" id="KW-0479">Metal-binding</keyword>
<evidence type="ECO:0000256" key="4">
    <source>
        <dbReference type="ARBA" id="ARBA00022837"/>
    </source>
</evidence>
<evidence type="ECO:0000259" key="6">
    <source>
        <dbReference type="Pfam" id="PF00884"/>
    </source>
</evidence>